<sequence length="170" mass="19500">MPFYVDVAANRECTGPNLDRPRQNDKEDSELDIFQHDSSESEDDENDSNAVEAAFPDADEDASTNNLREYTSRPDVNPDGPEQFDSMKHFFKAHAAVMYDVFPKELHPHVQRDNRMFWENFRDGVNGSRASALNTVRKCVHLIFPNFDKGLFQASKAEARRNSSEMQKLL</sequence>
<name>A0A2H3JDM7_WOLCO</name>
<evidence type="ECO:0000313" key="2">
    <source>
        <dbReference type="EMBL" id="PCH39981.1"/>
    </source>
</evidence>
<dbReference type="EMBL" id="KB468053">
    <property type="protein sequence ID" value="PCH39981.1"/>
    <property type="molecule type" value="Genomic_DNA"/>
</dbReference>
<dbReference type="AlphaFoldDB" id="A0A2H3JDM7"/>
<keyword evidence="3" id="KW-1185">Reference proteome</keyword>
<organism evidence="2 3">
    <name type="scientific">Wolfiporia cocos (strain MD-104)</name>
    <name type="common">Brown rot fungus</name>
    <dbReference type="NCBI Taxonomy" id="742152"/>
    <lineage>
        <taxon>Eukaryota</taxon>
        <taxon>Fungi</taxon>
        <taxon>Dikarya</taxon>
        <taxon>Basidiomycota</taxon>
        <taxon>Agaricomycotina</taxon>
        <taxon>Agaricomycetes</taxon>
        <taxon>Polyporales</taxon>
        <taxon>Phaeolaceae</taxon>
        <taxon>Wolfiporia</taxon>
    </lineage>
</organism>
<proteinExistence type="predicted"/>
<evidence type="ECO:0000313" key="3">
    <source>
        <dbReference type="Proteomes" id="UP000218811"/>
    </source>
</evidence>
<protein>
    <submittedName>
        <fullName evidence="2">Uncharacterized protein</fullName>
    </submittedName>
</protein>
<feature type="region of interest" description="Disordered" evidence="1">
    <location>
        <begin position="1"/>
        <end position="83"/>
    </location>
</feature>
<gene>
    <name evidence="2" type="ORF">WOLCODRAFT_150033</name>
</gene>
<dbReference type="Proteomes" id="UP000218811">
    <property type="component" value="Unassembled WGS sequence"/>
</dbReference>
<accession>A0A2H3JDM7</accession>
<evidence type="ECO:0000256" key="1">
    <source>
        <dbReference type="SAM" id="MobiDB-lite"/>
    </source>
</evidence>
<reference evidence="2 3" key="1">
    <citation type="journal article" date="2012" name="Science">
        <title>The Paleozoic origin of enzymatic lignin decomposition reconstructed from 31 fungal genomes.</title>
        <authorList>
            <person name="Floudas D."/>
            <person name="Binder M."/>
            <person name="Riley R."/>
            <person name="Barry K."/>
            <person name="Blanchette R.A."/>
            <person name="Henrissat B."/>
            <person name="Martinez A.T."/>
            <person name="Otillar R."/>
            <person name="Spatafora J.W."/>
            <person name="Yadav J.S."/>
            <person name="Aerts A."/>
            <person name="Benoit I."/>
            <person name="Boyd A."/>
            <person name="Carlson A."/>
            <person name="Copeland A."/>
            <person name="Coutinho P.M."/>
            <person name="de Vries R.P."/>
            <person name="Ferreira P."/>
            <person name="Findley K."/>
            <person name="Foster B."/>
            <person name="Gaskell J."/>
            <person name="Glotzer D."/>
            <person name="Gorecki P."/>
            <person name="Heitman J."/>
            <person name="Hesse C."/>
            <person name="Hori C."/>
            <person name="Igarashi K."/>
            <person name="Jurgens J.A."/>
            <person name="Kallen N."/>
            <person name="Kersten P."/>
            <person name="Kohler A."/>
            <person name="Kuees U."/>
            <person name="Kumar T.K.A."/>
            <person name="Kuo A."/>
            <person name="LaButti K."/>
            <person name="Larrondo L.F."/>
            <person name="Lindquist E."/>
            <person name="Ling A."/>
            <person name="Lombard V."/>
            <person name="Lucas S."/>
            <person name="Lundell T."/>
            <person name="Martin R."/>
            <person name="McLaughlin D.J."/>
            <person name="Morgenstern I."/>
            <person name="Morin E."/>
            <person name="Murat C."/>
            <person name="Nagy L.G."/>
            <person name="Nolan M."/>
            <person name="Ohm R.A."/>
            <person name="Patyshakuliyeva A."/>
            <person name="Rokas A."/>
            <person name="Ruiz-Duenas F.J."/>
            <person name="Sabat G."/>
            <person name="Salamov A."/>
            <person name="Samejima M."/>
            <person name="Schmutz J."/>
            <person name="Slot J.C."/>
            <person name="St John F."/>
            <person name="Stenlid J."/>
            <person name="Sun H."/>
            <person name="Sun S."/>
            <person name="Syed K."/>
            <person name="Tsang A."/>
            <person name="Wiebenga A."/>
            <person name="Young D."/>
            <person name="Pisabarro A."/>
            <person name="Eastwood D.C."/>
            <person name="Martin F."/>
            <person name="Cullen D."/>
            <person name="Grigoriev I.V."/>
            <person name="Hibbett D.S."/>
        </authorList>
    </citation>
    <scope>NUCLEOTIDE SEQUENCE [LARGE SCALE GENOMIC DNA]</scope>
    <source>
        <strain evidence="2 3">MD-104</strain>
    </source>
</reference>